<sequence>MSKVYLLPVATFLIFQVTFLGTYIVAVLEGHVVPTIPYISDAATYSPESCIFAQLINIGSVLLGITIYVRYRHVLQLFEHHPDLDSTVLRHNRVALWFGLISCLGISIVGNFQETNVRIVHFIGAFCCFGCGTLYFWMQALITYILYPMAGTRIFAHIRLGMSVACTILFIMLAVTGIMSHILFNGQNPRKWYPSDGGWYYHVVSSISEWIMATVFSFYILSFTPEFRDISLDHPQISLLSYALMV</sequence>
<evidence type="ECO:0000256" key="5">
    <source>
        <dbReference type="ARBA" id="ARBA00023136"/>
    </source>
</evidence>
<reference evidence="8 9" key="1">
    <citation type="submission" date="2015-08" db="EMBL/GenBank/DDBJ databases">
        <title>Ancestral chromatin configuration constrains chromatin evolution on differentiating sex chromosomes in Drosophila.</title>
        <authorList>
            <person name="Zhou Q."/>
            <person name="Bachtrog D."/>
        </authorList>
    </citation>
    <scope>NUCLEOTIDE SEQUENCE [LARGE SCALE GENOMIC DNA]</scope>
    <source>
        <tissue evidence="8">Whole larvae</tissue>
    </source>
</reference>
<protein>
    <submittedName>
        <fullName evidence="8">CG4025</fullName>
    </submittedName>
</protein>
<comment type="similarity">
    <text evidence="2">Belongs to the DRAM/TMEM150 family.</text>
</comment>
<keyword evidence="5 6" id="KW-0472">Membrane</keyword>
<feature type="transmembrane region" description="Helical" evidence="6">
    <location>
        <begin position="51"/>
        <end position="71"/>
    </location>
</feature>
<keyword evidence="4 6" id="KW-1133">Transmembrane helix</keyword>
<keyword evidence="3 6" id="KW-0812">Transmembrane</keyword>
<feature type="transmembrane region" description="Helical" evidence="6">
    <location>
        <begin position="199"/>
        <end position="221"/>
    </location>
</feature>
<dbReference type="GO" id="GO:0012505">
    <property type="term" value="C:endomembrane system"/>
    <property type="evidence" value="ECO:0007669"/>
    <property type="project" value="UniProtKB-SubCell"/>
</dbReference>
<dbReference type="STRING" id="30019.A0A0M5J812"/>
<evidence type="ECO:0000256" key="4">
    <source>
        <dbReference type="ARBA" id="ARBA00022989"/>
    </source>
</evidence>
<proteinExistence type="inferred from homology"/>
<evidence type="ECO:0000256" key="1">
    <source>
        <dbReference type="ARBA" id="ARBA00004127"/>
    </source>
</evidence>
<feature type="transmembrane region" description="Helical" evidence="6">
    <location>
        <begin position="158"/>
        <end position="179"/>
    </location>
</feature>
<dbReference type="PANTHER" id="PTHR21324">
    <property type="entry name" value="FASTING-INDUCIBLE INTEGRAL MEMBRANE PROTEIN TM6P1-RELATED"/>
    <property type="match status" value="1"/>
</dbReference>
<organism evidence="8 9">
    <name type="scientific">Drosophila busckii</name>
    <name type="common">Fruit fly</name>
    <dbReference type="NCBI Taxonomy" id="30019"/>
    <lineage>
        <taxon>Eukaryota</taxon>
        <taxon>Metazoa</taxon>
        <taxon>Ecdysozoa</taxon>
        <taxon>Arthropoda</taxon>
        <taxon>Hexapoda</taxon>
        <taxon>Insecta</taxon>
        <taxon>Pterygota</taxon>
        <taxon>Neoptera</taxon>
        <taxon>Endopterygota</taxon>
        <taxon>Diptera</taxon>
        <taxon>Brachycera</taxon>
        <taxon>Muscomorpha</taxon>
        <taxon>Ephydroidea</taxon>
        <taxon>Drosophilidae</taxon>
        <taxon>Drosophila</taxon>
    </lineage>
</organism>
<dbReference type="InterPro" id="IPR050911">
    <property type="entry name" value="DRAM/TMEM150_Autophagy_Mod"/>
</dbReference>
<evidence type="ECO:0000256" key="2">
    <source>
        <dbReference type="ARBA" id="ARBA00006565"/>
    </source>
</evidence>
<dbReference type="OrthoDB" id="191706at2759"/>
<dbReference type="AlphaFoldDB" id="A0A0M5J812"/>
<dbReference type="OMA" id="QNRLALW"/>
<feature type="domain" description="CWH43-like N-terminal" evidence="7">
    <location>
        <begin position="4"/>
        <end position="230"/>
    </location>
</feature>
<evidence type="ECO:0000256" key="3">
    <source>
        <dbReference type="ARBA" id="ARBA00022692"/>
    </source>
</evidence>
<keyword evidence="9" id="KW-1185">Reference proteome</keyword>
<name>A0A0M5J812_DROBS</name>
<evidence type="ECO:0000313" key="8">
    <source>
        <dbReference type="EMBL" id="ALC48694.1"/>
    </source>
</evidence>
<gene>
    <name evidence="8" type="ORF">Dbus_chrXg550</name>
</gene>
<dbReference type="Pfam" id="PF10277">
    <property type="entry name" value="Frag1"/>
    <property type="match status" value="1"/>
</dbReference>
<evidence type="ECO:0000313" key="9">
    <source>
        <dbReference type="Proteomes" id="UP000494163"/>
    </source>
</evidence>
<feature type="transmembrane region" description="Helical" evidence="6">
    <location>
        <begin position="5"/>
        <end position="28"/>
    </location>
</feature>
<feature type="transmembrane region" description="Helical" evidence="6">
    <location>
        <begin position="94"/>
        <end position="113"/>
    </location>
</feature>
<feature type="transmembrane region" description="Helical" evidence="6">
    <location>
        <begin position="119"/>
        <end position="146"/>
    </location>
</feature>
<evidence type="ECO:0000259" key="7">
    <source>
        <dbReference type="Pfam" id="PF10277"/>
    </source>
</evidence>
<dbReference type="InterPro" id="IPR019402">
    <property type="entry name" value="CWH43_N"/>
</dbReference>
<comment type="subcellular location">
    <subcellularLocation>
        <location evidence="1">Endomembrane system</location>
        <topology evidence="1">Multi-pass membrane protein</topology>
    </subcellularLocation>
</comment>
<evidence type="ECO:0000256" key="6">
    <source>
        <dbReference type="SAM" id="Phobius"/>
    </source>
</evidence>
<dbReference type="PANTHER" id="PTHR21324:SF2">
    <property type="entry name" value="EG:22E5.9 PROTEIN"/>
    <property type="match status" value="1"/>
</dbReference>
<accession>A0A0M5J812</accession>
<dbReference type="EMBL" id="CP012528">
    <property type="protein sequence ID" value="ALC48694.1"/>
    <property type="molecule type" value="Genomic_DNA"/>
</dbReference>
<dbReference type="Proteomes" id="UP000494163">
    <property type="component" value="Chromosome X"/>
</dbReference>